<dbReference type="Gene3D" id="3.20.20.70">
    <property type="entry name" value="Aldolase class I"/>
    <property type="match status" value="1"/>
</dbReference>
<proteinExistence type="predicted"/>
<dbReference type="EMBL" id="JAVKPH010000016">
    <property type="protein sequence ID" value="MDR5653733.1"/>
    <property type="molecule type" value="Genomic_DNA"/>
</dbReference>
<evidence type="ECO:0000313" key="2">
    <source>
        <dbReference type="EMBL" id="MDR5653733.1"/>
    </source>
</evidence>
<dbReference type="Proteomes" id="UP001247754">
    <property type="component" value="Unassembled WGS sequence"/>
</dbReference>
<dbReference type="PANTHER" id="PTHR22893:SF98">
    <property type="entry name" value="OXIDOREDUCTASE"/>
    <property type="match status" value="1"/>
</dbReference>
<name>A0ABU1FA14_9RHOB</name>
<sequence length="353" mass="36968">MLHTPVTLGEIALKNRIVMAPMTRCRAEPGRVPGRLMVDYYTQRAGAGLILTEATSVCADGVGYPDTPGLWSAEQVAGWRAVTGAVHAAGGRIVAQLWHVGRLSDPSYLDGRAPLAPSALAAPGDVSLLRPKRPYPVPRAMTEADIATTIAAFAAAAANAKAAGFDGVEIHAANGFLLDQFLRDGTNQRADRWGGSIANRCRLTLAVAEAVTAHWGAGRVGVHIAPRYSGNGMSDSDPQALYTHLLHELSARGTGFVFLREGKRDDGMLPALRAAFTGQMVINQDLTVAEGEALIKAGRADAAAWGKPFIANPDLPARLAAGAPLAAPDAATFYEADPPGQGYTDYPALETAG</sequence>
<dbReference type="Pfam" id="PF00724">
    <property type="entry name" value="Oxidored_FMN"/>
    <property type="match status" value="1"/>
</dbReference>
<feature type="domain" description="NADH:flavin oxidoreductase/NADH oxidase N-terminal" evidence="1">
    <location>
        <begin position="2"/>
        <end position="234"/>
    </location>
</feature>
<dbReference type="SUPFAM" id="SSF51395">
    <property type="entry name" value="FMN-linked oxidoreductases"/>
    <property type="match status" value="1"/>
</dbReference>
<dbReference type="CDD" id="cd02933">
    <property type="entry name" value="OYE_like_FMN"/>
    <property type="match status" value="1"/>
</dbReference>
<accession>A0ABU1FA14</accession>
<dbReference type="PANTHER" id="PTHR22893">
    <property type="entry name" value="NADH OXIDOREDUCTASE-RELATED"/>
    <property type="match status" value="1"/>
</dbReference>
<gene>
    <name evidence="2" type="ORF">RGD00_14050</name>
</gene>
<dbReference type="InterPro" id="IPR013785">
    <property type="entry name" value="Aldolase_TIM"/>
</dbReference>
<reference evidence="2 3" key="1">
    <citation type="submission" date="2023-09" db="EMBL/GenBank/DDBJ databases">
        <title>Xinfangfangia sedmenti sp. nov., isolated the sedment.</title>
        <authorList>
            <person name="Xu L."/>
        </authorList>
    </citation>
    <scope>NUCLEOTIDE SEQUENCE [LARGE SCALE GENOMIC DNA]</scope>
    <source>
        <strain evidence="2 3">LG-4</strain>
    </source>
</reference>
<keyword evidence="3" id="KW-1185">Reference proteome</keyword>
<dbReference type="RefSeq" id="WP_310457969.1">
    <property type="nucleotide sequence ID" value="NZ_JAVKPH010000016.1"/>
</dbReference>
<dbReference type="InterPro" id="IPR001155">
    <property type="entry name" value="OxRdtase_FMN_N"/>
</dbReference>
<comment type="caution">
    <text evidence="2">The sequence shown here is derived from an EMBL/GenBank/DDBJ whole genome shotgun (WGS) entry which is preliminary data.</text>
</comment>
<organism evidence="2 3">
    <name type="scientific">Ruixingdingia sedimenti</name>
    <dbReference type="NCBI Taxonomy" id="3073604"/>
    <lineage>
        <taxon>Bacteria</taxon>
        <taxon>Pseudomonadati</taxon>
        <taxon>Pseudomonadota</taxon>
        <taxon>Alphaproteobacteria</taxon>
        <taxon>Rhodobacterales</taxon>
        <taxon>Paracoccaceae</taxon>
        <taxon>Ruixingdingia</taxon>
    </lineage>
</organism>
<evidence type="ECO:0000313" key="3">
    <source>
        <dbReference type="Proteomes" id="UP001247754"/>
    </source>
</evidence>
<protein>
    <submittedName>
        <fullName evidence="2">Alkene reductase</fullName>
    </submittedName>
</protein>
<dbReference type="InterPro" id="IPR045247">
    <property type="entry name" value="Oye-like"/>
</dbReference>
<evidence type="ECO:0000259" key="1">
    <source>
        <dbReference type="Pfam" id="PF00724"/>
    </source>
</evidence>